<dbReference type="EMBL" id="CP031423">
    <property type="protein sequence ID" value="AZS37806.1"/>
    <property type="molecule type" value="Genomic_DNA"/>
</dbReference>
<dbReference type="PROSITE" id="PS51077">
    <property type="entry name" value="HTH_ICLR"/>
    <property type="match status" value="1"/>
</dbReference>
<dbReference type="Proteomes" id="UP000276888">
    <property type="component" value="Chromosome"/>
</dbReference>
<dbReference type="GO" id="GO:0003677">
    <property type="term" value="F:DNA binding"/>
    <property type="evidence" value="ECO:0007669"/>
    <property type="project" value="UniProtKB-KW"/>
</dbReference>
<proteinExistence type="predicted"/>
<accession>A0A3Q9IZK4</accession>
<dbReference type="PANTHER" id="PTHR30136">
    <property type="entry name" value="HELIX-TURN-HELIX TRANSCRIPTIONAL REGULATOR, ICLR FAMILY"/>
    <property type="match status" value="1"/>
</dbReference>
<keyword evidence="2" id="KW-0238">DNA-binding</keyword>
<dbReference type="RefSeq" id="WP_127096314.1">
    <property type="nucleotide sequence ID" value="NZ_CP031423.1"/>
</dbReference>
<evidence type="ECO:0000256" key="2">
    <source>
        <dbReference type="ARBA" id="ARBA00023125"/>
    </source>
</evidence>
<dbReference type="InterPro" id="IPR005471">
    <property type="entry name" value="Tscrpt_reg_IclR_N"/>
</dbReference>
<dbReference type="Gene3D" id="3.30.450.40">
    <property type="match status" value="1"/>
</dbReference>
<sequence length="267" mass="29117">MVITAPETDRASGEFVQSLDRGLAVIRAFSNDHDMLSLADVAKITNLSRAAVRRALLTLETLGYVGSRQSRFYLRPRVLDLGYAFLSSSSSIDITQDALRRLSAQIGESVSACEYDDGDVVYVARAATETIMPIRLGIGRRLPAFCTSTGRVLLSQMSPGELDAYFAMYPREKVSPVTVTDEQALRDILAQVREQGWSLNDREVDLGARSIAAPIVGADGRYVSAVNISVSTSRVSVEQLMSDHLPQLLSATAKISADLAMIQRRDT</sequence>
<dbReference type="PROSITE" id="PS51078">
    <property type="entry name" value="ICLR_ED"/>
    <property type="match status" value="1"/>
</dbReference>
<dbReference type="InterPro" id="IPR014757">
    <property type="entry name" value="Tscrpt_reg_IclR_C"/>
</dbReference>
<evidence type="ECO:0000259" key="4">
    <source>
        <dbReference type="PROSITE" id="PS51077"/>
    </source>
</evidence>
<dbReference type="SMART" id="SM00346">
    <property type="entry name" value="HTH_ICLR"/>
    <property type="match status" value="1"/>
</dbReference>
<keyword evidence="1" id="KW-0805">Transcription regulation</keyword>
<dbReference type="Pfam" id="PF01614">
    <property type="entry name" value="IclR_C"/>
    <property type="match status" value="1"/>
</dbReference>
<evidence type="ECO:0000259" key="5">
    <source>
        <dbReference type="PROSITE" id="PS51078"/>
    </source>
</evidence>
<dbReference type="GO" id="GO:0045892">
    <property type="term" value="P:negative regulation of DNA-templated transcription"/>
    <property type="evidence" value="ECO:0007669"/>
    <property type="project" value="TreeGrafter"/>
</dbReference>
<dbReference type="OrthoDB" id="9807558at2"/>
<feature type="domain" description="IclR-ED" evidence="5">
    <location>
        <begin position="77"/>
        <end position="261"/>
    </location>
</feature>
<dbReference type="PANTHER" id="PTHR30136:SF34">
    <property type="entry name" value="TRANSCRIPTIONAL REGULATOR"/>
    <property type="match status" value="1"/>
</dbReference>
<gene>
    <name evidence="6" type="primary">pcaR_1</name>
    <name evidence="6" type="ORF">CVS47_02453</name>
</gene>
<evidence type="ECO:0000256" key="1">
    <source>
        <dbReference type="ARBA" id="ARBA00023015"/>
    </source>
</evidence>
<name>A0A3Q9IZK4_9MICO</name>
<keyword evidence="3" id="KW-0804">Transcription</keyword>
<dbReference type="GO" id="GO:0003700">
    <property type="term" value="F:DNA-binding transcription factor activity"/>
    <property type="evidence" value="ECO:0007669"/>
    <property type="project" value="TreeGrafter"/>
</dbReference>
<evidence type="ECO:0000256" key="3">
    <source>
        <dbReference type="ARBA" id="ARBA00023163"/>
    </source>
</evidence>
<dbReference type="Pfam" id="PF09339">
    <property type="entry name" value="HTH_IclR"/>
    <property type="match status" value="1"/>
</dbReference>
<dbReference type="AlphaFoldDB" id="A0A3Q9IZK4"/>
<evidence type="ECO:0000313" key="7">
    <source>
        <dbReference type="Proteomes" id="UP000276888"/>
    </source>
</evidence>
<evidence type="ECO:0000313" key="6">
    <source>
        <dbReference type="EMBL" id="AZS37806.1"/>
    </source>
</evidence>
<dbReference type="InterPro" id="IPR029016">
    <property type="entry name" value="GAF-like_dom_sf"/>
</dbReference>
<dbReference type="KEGG" id="mlv:CVS47_02453"/>
<dbReference type="InterPro" id="IPR036390">
    <property type="entry name" value="WH_DNA-bd_sf"/>
</dbReference>
<feature type="domain" description="HTH iclR-type" evidence="4">
    <location>
        <begin position="16"/>
        <end position="76"/>
    </location>
</feature>
<protein>
    <submittedName>
        <fullName evidence="6">Pca regulon regulatory protein</fullName>
    </submittedName>
</protein>
<dbReference type="InterPro" id="IPR050707">
    <property type="entry name" value="HTH_MetabolicPath_Reg"/>
</dbReference>
<keyword evidence="7" id="KW-1185">Reference proteome</keyword>
<dbReference type="SUPFAM" id="SSF46785">
    <property type="entry name" value="Winged helix' DNA-binding domain"/>
    <property type="match status" value="1"/>
</dbReference>
<reference evidence="6 7" key="1">
    <citation type="submission" date="2018-08" db="EMBL/GenBank/DDBJ databases">
        <title>Microbacterium lemovicicum sp. nov., a bacterium isolated from a natural uranium-rich soil.</title>
        <authorList>
            <person name="ORTET P."/>
        </authorList>
    </citation>
    <scope>NUCLEOTIDE SEQUENCE [LARGE SCALE GENOMIC DNA]</scope>
    <source>
        <strain evidence="6 7">Viu22</strain>
    </source>
</reference>
<dbReference type="InterPro" id="IPR036388">
    <property type="entry name" value="WH-like_DNA-bd_sf"/>
</dbReference>
<organism evidence="6 7">
    <name type="scientific">Microbacterium lemovicicum</name>
    <dbReference type="NCBI Taxonomy" id="1072463"/>
    <lineage>
        <taxon>Bacteria</taxon>
        <taxon>Bacillati</taxon>
        <taxon>Actinomycetota</taxon>
        <taxon>Actinomycetes</taxon>
        <taxon>Micrococcales</taxon>
        <taxon>Microbacteriaceae</taxon>
        <taxon>Microbacterium</taxon>
    </lineage>
</organism>
<dbReference type="Gene3D" id="1.10.10.10">
    <property type="entry name" value="Winged helix-like DNA-binding domain superfamily/Winged helix DNA-binding domain"/>
    <property type="match status" value="1"/>
</dbReference>
<dbReference type="SUPFAM" id="SSF55781">
    <property type="entry name" value="GAF domain-like"/>
    <property type="match status" value="1"/>
</dbReference>